<name>A0A317T684_9CHLB</name>
<dbReference type="EMBL" id="PDNZ01000004">
    <property type="protein sequence ID" value="PWW82085.1"/>
    <property type="molecule type" value="Genomic_DNA"/>
</dbReference>
<dbReference type="OrthoDB" id="594999at2"/>
<evidence type="ECO:0000313" key="1">
    <source>
        <dbReference type="EMBL" id="PWW82085.1"/>
    </source>
</evidence>
<gene>
    <name evidence="1" type="ORF">CR164_07030</name>
</gene>
<accession>A0A317T684</accession>
<evidence type="ECO:0000313" key="2">
    <source>
        <dbReference type="Proteomes" id="UP000246278"/>
    </source>
</evidence>
<comment type="caution">
    <text evidence="1">The sequence shown here is derived from an EMBL/GenBank/DDBJ whole genome shotgun (WGS) entry which is preliminary data.</text>
</comment>
<dbReference type="RefSeq" id="WP_110023219.1">
    <property type="nucleotide sequence ID" value="NZ_PDNZ01000004.1"/>
</dbReference>
<dbReference type="AlphaFoldDB" id="A0A317T684"/>
<dbReference type="Proteomes" id="UP000246278">
    <property type="component" value="Unassembled WGS sequence"/>
</dbReference>
<organism evidence="1 2">
    <name type="scientific">Prosthecochloris marina</name>
    <dbReference type="NCBI Taxonomy" id="2017681"/>
    <lineage>
        <taxon>Bacteria</taxon>
        <taxon>Pseudomonadati</taxon>
        <taxon>Chlorobiota</taxon>
        <taxon>Chlorobiia</taxon>
        <taxon>Chlorobiales</taxon>
        <taxon>Chlorobiaceae</taxon>
        <taxon>Prosthecochloris</taxon>
    </lineage>
</organism>
<protein>
    <submittedName>
        <fullName evidence="1">Uncharacterized protein</fullName>
    </submittedName>
</protein>
<sequence length="169" mass="18636">MGTIHDYTDGTVLEDIAKALHVFRKNDGSLANTDIGQRMLGNIKKFEPVIITMDQAMDSIHNASSVAIGERVCRTLHPDSVFTESVFLDELAEEMIQKGVATPCTADEAKQTLSKYSKHPLIISKVSGKHQEICRTHPPECVYWIAEKKGLTCLARIKAENQSLPAGTQ</sequence>
<proteinExistence type="predicted"/>
<reference evidence="2" key="1">
    <citation type="submission" date="2017-10" db="EMBL/GenBank/DDBJ databases">
        <authorList>
            <person name="Gaisin V.A."/>
            <person name="Rysina M.S."/>
            <person name="Grouzdev D.S."/>
        </authorList>
    </citation>
    <scope>NUCLEOTIDE SEQUENCE [LARGE SCALE GENOMIC DNA]</scope>
    <source>
        <strain evidence="2">V1</strain>
    </source>
</reference>
<keyword evidence="2" id="KW-1185">Reference proteome</keyword>